<dbReference type="InParanoid" id="A0A369JC81"/>
<reference evidence="1" key="1">
    <citation type="submission" date="2018-04" db="EMBL/GenBank/DDBJ databases">
        <title>Whole genome sequencing of Hypsizygus marmoreus.</title>
        <authorList>
            <person name="Choi I.-G."/>
            <person name="Min B."/>
            <person name="Kim J.-G."/>
            <person name="Kim S."/>
            <person name="Oh Y.-L."/>
            <person name="Kong W.-S."/>
            <person name="Park H."/>
            <person name="Jeong J."/>
            <person name="Song E.-S."/>
        </authorList>
    </citation>
    <scope>NUCLEOTIDE SEQUENCE [LARGE SCALE GENOMIC DNA]</scope>
    <source>
        <strain evidence="1">51987-8</strain>
    </source>
</reference>
<evidence type="ECO:0000313" key="2">
    <source>
        <dbReference type="Proteomes" id="UP000076154"/>
    </source>
</evidence>
<sequence>MDSSSTTSSYPDEIRRGFSLTLKSFTGDWRKNSTPSSGAYGTHVSPTLLRPLLQDRQLIYDTHARSESLISISQPLVVPFPDGPS</sequence>
<proteinExistence type="predicted"/>
<keyword evidence="2" id="KW-1185">Reference proteome</keyword>
<dbReference type="Proteomes" id="UP000076154">
    <property type="component" value="Unassembled WGS sequence"/>
</dbReference>
<evidence type="ECO:0000313" key="1">
    <source>
        <dbReference type="EMBL" id="RDB16476.1"/>
    </source>
</evidence>
<gene>
    <name evidence="1" type="ORF">Hypma_002788</name>
</gene>
<organism evidence="1 2">
    <name type="scientific">Hypsizygus marmoreus</name>
    <name type="common">White beech mushroom</name>
    <name type="synonym">Agaricus marmoreus</name>
    <dbReference type="NCBI Taxonomy" id="39966"/>
    <lineage>
        <taxon>Eukaryota</taxon>
        <taxon>Fungi</taxon>
        <taxon>Dikarya</taxon>
        <taxon>Basidiomycota</taxon>
        <taxon>Agaricomycotina</taxon>
        <taxon>Agaricomycetes</taxon>
        <taxon>Agaricomycetidae</taxon>
        <taxon>Agaricales</taxon>
        <taxon>Tricholomatineae</taxon>
        <taxon>Lyophyllaceae</taxon>
        <taxon>Hypsizygus</taxon>
    </lineage>
</organism>
<name>A0A369JC81_HYPMA</name>
<accession>A0A369JC81</accession>
<dbReference type="EMBL" id="LUEZ02000124">
    <property type="protein sequence ID" value="RDB16476.1"/>
    <property type="molecule type" value="Genomic_DNA"/>
</dbReference>
<comment type="caution">
    <text evidence="1">The sequence shown here is derived from an EMBL/GenBank/DDBJ whole genome shotgun (WGS) entry which is preliminary data.</text>
</comment>
<dbReference type="AlphaFoldDB" id="A0A369JC81"/>
<protein>
    <submittedName>
        <fullName evidence="1">Uncharacterized protein</fullName>
    </submittedName>
</protein>